<keyword evidence="2" id="KW-0472">Membrane</keyword>
<feature type="region of interest" description="Disordered" evidence="1">
    <location>
        <begin position="336"/>
        <end position="358"/>
    </location>
</feature>
<gene>
    <name evidence="3" type="ORF">GGI25_000904</name>
</gene>
<feature type="region of interest" description="Disordered" evidence="1">
    <location>
        <begin position="671"/>
        <end position="693"/>
    </location>
</feature>
<evidence type="ECO:0000256" key="2">
    <source>
        <dbReference type="SAM" id="Phobius"/>
    </source>
</evidence>
<accession>A0A9W8GC39</accession>
<keyword evidence="2" id="KW-1133">Transmembrane helix</keyword>
<evidence type="ECO:0000313" key="4">
    <source>
        <dbReference type="Proteomes" id="UP001151518"/>
    </source>
</evidence>
<dbReference type="Proteomes" id="UP001151518">
    <property type="component" value="Unassembled WGS sequence"/>
</dbReference>
<feature type="compositionally biased region" description="Basic and acidic residues" evidence="1">
    <location>
        <begin position="336"/>
        <end position="345"/>
    </location>
</feature>
<feature type="transmembrane region" description="Helical" evidence="2">
    <location>
        <begin position="619"/>
        <end position="643"/>
    </location>
</feature>
<evidence type="ECO:0000313" key="3">
    <source>
        <dbReference type="EMBL" id="KAJ2680311.1"/>
    </source>
</evidence>
<dbReference type="AlphaFoldDB" id="A0A9W8GC39"/>
<reference evidence="3" key="1">
    <citation type="submission" date="2022-07" db="EMBL/GenBank/DDBJ databases">
        <title>Phylogenomic reconstructions and comparative analyses of Kickxellomycotina fungi.</title>
        <authorList>
            <person name="Reynolds N.K."/>
            <person name="Stajich J.E."/>
            <person name="Barry K."/>
            <person name="Grigoriev I.V."/>
            <person name="Crous P."/>
            <person name="Smith M.E."/>
        </authorList>
    </citation>
    <scope>NUCLEOTIDE SEQUENCE</scope>
    <source>
        <strain evidence="3">NRRL 3115</strain>
    </source>
</reference>
<feature type="region of interest" description="Disordered" evidence="1">
    <location>
        <begin position="1"/>
        <end position="20"/>
    </location>
</feature>
<feature type="compositionally biased region" description="Basic and acidic residues" evidence="1">
    <location>
        <begin position="160"/>
        <end position="174"/>
    </location>
</feature>
<organism evidence="3 4">
    <name type="scientific">Coemansia spiralis</name>
    <dbReference type="NCBI Taxonomy" id="417178"/>
    <lineage>
        <taxon>Eukaryota</taxon>
        <taxon>Fungi</taxon>
        <taxon>Fungi incertae sedis</taxon>
        <taxon>Zoopagomycota</taxon>
        <taxon>Kickxellomycotina</taxon>
        <taxon>Kickxellomycetes</taxon>
        <taxon>Kickxellales</taxon>
        <taxon>Kickxellaceae</taxon>
        <taxon>Coemansia</taxon>
    </lineage>
</organism>
<comment type="caution">
    <text evidence="3">The sequence shown here is derived from an EMBL/GenBank/DDBJ whole genome shotgun (WGS) entry which is preliminary data.</text>
</comment>
<proteinExistence type="predicted"/>
<evidence type="ECO:0000256" key="1">
    <source>
        <dbReference type="SAM" id="MobiDB-lite"/>
    </source>
</evidence>
<dbReference type="EMBL" id="JANBTW010000006">
    <property type="protein sequence ID" value="KAJ2680311.1"/>
    <property type="molecule type" value="Genomic_DNA"/>
</dbReference>
<keyword evidence="2" id="KW-0812">Transmembrane</keyword>
<feature type="region of interest" description="Disordered" evidence="1">
    <location>
        <begin position="152"/>
        <end position="174"/>
    </location>
</feature>
<dbReference type="OrthoDB" id="2418712at2759"/>
<sequence length="742" mass="81395">MPNGHLSTPEGKSQKSSTEDFKIQDANDNISLQRQGFVTGRNSSHGSPTMLGRMAELECVIATVKSSLDNHASSYYSVASQIAELNARIGRLGLLEKPINIDSTYSRTNGCANNVQHNAANDTTDASSLPHFIAFPVSTVGNTDFALNSGTNSSAVQEVQSDKEQSDKEQSDSHYTRIQQMIDSLIKDADSALQSKPANNRFSVLSDDSVDVPVYDPMFAAEQLSSVSAEFGETPTLVSDAESALYSPAFSHEFPVASCSLPRPLSRSYKVSRQGQQQQSAHSYSPLPKFTIFTDPMEADAEFDSEVSASSVLGHRYRRKNRGHSYAKHRRNLSLRRDASGHCSDRQTNTAIRTHRRRSNTIDSLLSNSSETCVSPGDITSREFRHIQSPYVYKTGTHAFDSPYARSRAAFGLDGDKQNLSNGHAHDAGQFAFNFPLAAENTHEFPRLSFDSNQQDNQNFCSTGKQRTPPPIRHVPPLINRFRNSVSRVALQSASLVDGSVNDDIAAYKYCGVQCQFSPTLSPEGHEIDHTFLYEDKTGIAKRELHNQKLALSQPVSTYGKSPLTDTNNSSSHECVQKCDSNTKRLTGSNNHSQNQLLNLSSKTYMVGKCHNNSDASGGFPGILGIFSLIYWTLLFTLGALMLDSFLCQVAGKRVMGTVDRIAQTEGVGLPECTRKNSSDSSNSQGKGKERAGCANEANVNMVSAMGRLVRWYIEDPDEKPSSRLLHLRKAQASRGSFKHIG</sequence>
<protein>
    <submittedName>
        <fullName evidence="3">Uncharacterized protein</fullName>
    </submittedName>
</protein>
<name>A0A9W8GC39_9FUNG</name>